<evidence type="ECO:0000256" key="3">
    <source>
        <dbReference type="ARBA" id="ARBA00023224"/>
    </source>
</evidence>
<evidence type="ECO:0000256" key="6">
    <source>
        <dbReference type="SAM" id="MobiDB-lite"/>
    </source>
</evidence>
<evidence type="ECO:0000313" key="8">
    <source>
        <dbReference type="EMBL" id="KAJ8925419.1"/>
    </source>
</evidence>
<feature type="compositionally biased region" description="Basic and acidic residues" evidence="6">
    <location>
        <begin position="16"/>
        <end position="33"/>
    </location>
</feature>
<dbReference type="GO" id="GO:0071949">
    <property type="term" value="F:FAD binding"/>
    <property type="evidence" value="ECO:0007669"/>
    <property type="project" value="TreeGrafter"/>
</dbReference>
<dbReference type="Gene3D" id="3.50.50.100">
    <property type="match status" value="1"/>
</dbReference>
<organism evidence="8 9">
    <name type="scientific">Exocentrus adspersus</name>
    <dbReference type="NCBI Taxonomy" id="1586481"/>
    <lineage>
        <taxon>Eukaryota</taxon>
        <taxon>Metazoa</taxon>
        <taxon>Ecdysozoa</taxon>
        <taxon>Arthropoda</taxon>
        <taxon>Hexapoda</taxon>
        <taxon>Insecta</taxon>
        <taxon>Pterygota</taxon>
        <taxon>Neoptera</taxon>
        <taxon>Endopterygota</taxon>
        <taxon>Coleoptera</taxon>
        <taxon>Polyphaga</taxon>
        <taxon>Cucujiformia</taxon>
        <taxon>Chrysomeloidea</taxon>
        <taxon>Cerambycidae</taxon>
        <taxon>Lamiinae</taxon>
        <taxon>Acanthocinini</taxon>
        <taxon>Exocentrus</taxon>
    </lineage>
</organism>
<evidence type="ECO:0000259" key="7">
    <source>
        <dbReference type="Pfam" id="PF07992"/>
    </source>
</evidence>
<keyword evidence="5" id="KW-0460">Magnesium</keyword>
<feature type="binding site" evidence="4">
    <location>
        <position position="785"/>
    </location>
    <ligand>
        <name>GTP</name>
        <dbReference type="ChEBI" id="CHEBI:37565"/>
    </ligand>
</feature>
<feature type="region of interest" description="Disordered" evidence="6">
    <location>
        <begin position="16"/>
        <end position="119"/>
    </location>
</feature>
<keyword evidence="5" id="KW-0479">Metal-binding</keyword>
<dbReference type="InterPro" id="IPR001019">
    <property type="entry name" value="Gprotein_alpha_su"/>
</dbReference>
<dbReference type="SMART" id="SM00275">
    <property type="entry name" value="G_alpha"/>
    <property type="match status" value="1"/>
</dbReference>
<dbReference type="InterPro" id="IPR015904">
    <property type="entry name" value="Sulphide_quinone_reductase"/>
</dbReference>
<name>A0AAV8WFL9_9CUCU</name>
<dbReference type="GO" id="GO:0003924">
    <property type="term" value="F:GTPase activity"/>
    <property type="evidence" value="ECO:0007669"/>
    <property type="project" value="InterPro"/>
</dbReference>
<dbReference type="SUPFAM" id="SSF47895">
    <property type="entry name" value="Transducin (alpha subunit), insertion domain"/>
    <property type="match status" value="1"/>
</dbReference>
<feature type="compositionally biased region" description="Basic and acidic residues" evidence="6">
    <location>
        <begin position="97"/>
        <end position="113"/>
    </location>
</feature>
<dbReference type="GO" id="GO:0031683">
    <property type="term" value="F:G-protein beta/gamma-subunit complex binding"/>
    <property type="evidence" value="ECO:0007669"/>
    <property type="project" value="InterPro"/>
</dbReference>
<dbReference type="Pfam" id="PF00503">
    <property type="entry name" value="G-alpha"/>
    <property type="match status" value="1"/>
</dbReference>
<feature type="binding site" evidence="4">
    <location>
        <begin position="599"/>
        <end position="605"/>
    </location>
    <ligand>
        <name>GTP</name>
        <dbReference type="ChEBI" id="CHEBI:37565"/>
    </ligand>
</feature>
<feature type="binding site" evidence="4">
    <location>
        <begin position="701"/>
        <end position="704"/>
    </location>
    <ligand>
        <name>GTP</name>
        <dbReference type="ChEBI" id="CHEBI:37565"/>
    </ligand>
</feature>
<keyword evidence="3" id="KW-0807">Transducer</keyword>
<evidence type="ECO:0000256" key="1">
    <source>
        <dbReference type="ARBA" id="ARBA00022741"/>
    </source>
</evidence>
<dbReference type="InterPro" id="IPR027417">
    <property type="entry name" value="P-loop_NTPase"/>
</dbReference>
<dbReference type="GO" id="GO:0046872">
    <property type="term" value="F:metal ion binding"/>
    <property type="evidence" value="ECO:0007669"/>
    <property type="project" value="UniProtKB-KW"/>
</dbReference>
<evidence type="ECO:0000313" key="9">
    <source>
        <dbReference type="Proteomes" id="UP001159042"/>
    </source>
</evidence>
<protein>
    <recommendedName>
        <fullName evidence="7">FAD/NAD(P)-binding domain-containing protein</fullName>
    </recommendedName>
</protein>
<dbReference type="GO" id="GO:0005525">
    <property type="term" value="F:GTP binding"/>
    <property type="evidence" value="ECO:0007669"/>
    <property type="project" value="UniProtKB-KW"/>
</dbReference>
<dbReference type="SUPFAM" id="SSF52540">
    <property type="entry name" value="P-loop containing nucleoside triphosphate hydrolases"/>
    <property type="match status" value="1"/>
</dbReference>
<dbReference type="Pfam" id="PF07992">
    <property type="entry name" value="Pyr_redox_2"/>
    <property type="match status" value="1"/>
</dbReference>
<dbReference type="Gene3D" id="3.40.50.300">
    <property type="entry name" value="P-loop containing nucleotide triphosphate hydrolases"/>
    <property type="match status" value="1"/>
</dbReference>
<keyword evidence="1 4" id="KW-0547">Nucleotide-binding</keyword>
<dbReference type="PROSITE" id="PS51882">
    <property type="entry name" value="G_ALPHA"/>
    <property type="match status" value="1"/>
</dbReference>
<reference evidence="8 9" key="1">
    <citation type="journal article" date="2023" name="Insect Mol. Biol.">
        <title>Genome sequencing provides insights into the evolution of gene families encoding plant cell wall-degrading enzymes in longhorned beetles.</title>
        <authorList>
            <person name="Shin N.R."/>
            <person name="Okamura Y."/>
            <person name="Kirsch R."/>
            <person name="Pauchet Y."/>
        </authorList>
    </citation>
    <scope>NUCLEOTIDE SEQUENCE [LARGE SCALE GENOMIC DNA]</scope>
    <source>
        <strain evidence="8">EAD_L_NR</strain>
    </source>
</reference>
<keyword evidence="9" id="KW-1185">Reference proteome</keyword>
<dbReference type="PANTHER" id="PTHR10632:SF2">
    <property type="entry name" value="SULFIDE:QUINONE OXIDOREDUCTASE, MITOCHONDRIAL"/>
    <property type="match status" value="1"/>
</dbReference>
<evidence type="ECO:0000256" key="5">
    <source>
        <dbReference type="PIRSR" id="PIRSR601019-2"/>
    </source>
</evidence>
<dbReference type="EMBL" id="JANEYG010000001">
    <property type="protein sequence ID" value="KAJ8925419.1"/>
    <property type="molecule type" value="Genomic_DNA"/>
</dbReference>
<sequence>MSLYVYGIVHMMQRVKKEEEKPVPKTPTKENDIKLVIQQSTPAPETDNKLETDVQQDDQEPTMENLSIAEENGEETEDKPSEAKTEIKPDTIGSIIRQDDKVQSPVLEPERKTPQRVPPGGYSSALCCKLLVVGGGTGGCSVAAKFSKHLKKNNLIVLEPNDLHYYQPLFTLIGAGAEKMEHAKKNMKDVLPDDCTWIKDKAVQYEPKNNIVRTEKGHVIEYDYLLIAAGLELRFDKIPGLLEALDKPSGVCSNYSPKYVNKTYEVLQHLKSGNAIFTLPNTPIKCPGAPQKICYLTDHYLRKVCKERNINVNLRTNLIEINPDKSEATFQNLDNPEKKFTTKFSMLHVTPPMATSESFSKNKDISNESGFVEVNQYTMQHVRYPNIFAIGDCSSSPNSKTAAAAAAQSEVVYKNMFSVMKNRPLEEVYDGYASCPLVTGYDKCIMAEFDYDLNPLETFPFSQDKEMYSMYVLKKNVIPNIYWHLMMNGHWNGPATFRKIMHLDFTDKKPSPEKKNLRYLQVKMVCGGGNKKVDEDDKLYTKKFFQTKKLLLLGTGESGKTTIIKQMKILHINGFSDDFLNRIDEIRKPDYVPTTQDILFCRVMTVSISKIEFEVPVPKKYGGGVAEFWMFDVGGQRGQRKKWIQVFDGIQAILFLISSSDFDQTLREDETKNRLEEAFNLFADVYRSRFVRDAGLIVFLNKQDLLKRKIDQGRKLEKYFPEYSNYRTSEGDPNSEYDRARFFMKDKVEKIAKIPLTIEHIGFVPGKNIHEELPPRDVYIHFTIATDTNNIKKVFESVHDIILSSIIEEAFY</sequence>
<dbReference type="GO" id="GO:0070224">
    <property type="term" value="F:sulfide:quinone oxidoreductase activity"/>
    <property type="evidence" value="ECO:0007669"/>
    <property type="project" value="TreeGrafter"/>
</dbReference>
<feature type="compositionally biased region" description="Basic and acidic residues" evidence="6">
    <location>
        <begin position="78"/>
        <end position="89"/>
    </location>
</feature>
<dbReference type="CDD" id="cd00066">
    <property type="entry name" value="G-alpha"/>
    <property type="match status" value="1"/>
</dbReference>
<feature type="binding site" evidence="5">
    <location>
        <position position="605"/>
    </location>
    <ligand>
        <name>Mg(2+)</name>
        <dbReference type="ChEBI" id="CHEBI:18420"/>
    </ligand>
</feature>
<dbReference type="SUPFAM" id="SSF51905">
    <property type="entry name" value="FAD/NAD(P)-binding domain"/>
    <property type="match status" value="2"/>
</dbReference>
<evidence type="ECO:0000256" key="2">
    <source>
        <dbReference type="ARBA" id="ARBA00023134"/>
    </source>
</evidence>
<dbReference type="InterPro" id="IPR011025">
    <property type="entry name" value="GproteinA_insert"/>
</dbReference>
<dbReference type="GO" id="GO:0005739">
    <property type="term" value="C:mitochondrion"/>
    <property type="evidence" value="ECO:0007669"/>
    <property type="project" value="TreeGrafter"/>
</dbReference>
<gene>
    <name evidence="8" type="ORF">NQ315_009251</name>
</gene>
<proteinExistence type="predicted"/>
<keyword evidence="2 4" id="KW-0342">GTP-binding</keyword>
<comment type="caution">
    <text evidence="8">The sequence shown here is derived from an EMBL/GenBank/DDBJ whole genome shotgun (WGS) entry which is preliminary data.</text>
</comment>
<dbReference type="GO" id="GO:0007186">
    <property type="term" value="P:G protein-coupled receptor signaling pathway"/>
    <property type="evidence" value="ECO:0007669"/>
    <property type="project" value="InterPro"/>
</dbReference>
<dbReference type="InterPro" id="IPR036188">
    <property type="entry name" value="FAD/NAD-bd_sf"/>
</dbReference>
<dbReference type="GO" id="GO:0070221">
    <property type="term" value="P:sulfide oxidation, using sulfide:quinone oxidoreductase"/>
    <property type="evidence" value="ECO:0007669"/>
    <property type="project" value="TreeGrafter"/>
</dbReference>
<accession>A0AAV8WFL9</accession>
<dbReference type="InterPro" id="IPR023753">
    <property type="entry name" value="FAD/NAD-binding_dom"/>
</dbReference>
<feature type="domain" description="FAD/NAD(P)-binding" evidence="7">
    <location>
        <begin position="129"/>
        <end position="243"/>
    </location>
</feature>
<dbReference type="PANTHER" id="PTHR10632">
    <property type="entry name" value="SULFIDE:QUINONE OXIDOREDUCTASE"/>
    <property type="match status" value="1"/>
</dbReference>
<feature type="binding site" evidence="4">
    <location>
        <begin position="632"/>
        <end position="636"/>
    </location>
    <ligand>
        <name>GTP</name>
        <dbReference type="ChEBI" id="CHEBI:37565"/>
    </ligand>
</feature>
<evidence type="ECO:0000256" key="4">
    <source>
        <dbReference type="PIRSR" id="PIRSR601019-1"/>
    </source>
</evidence>
<dbReference type="Proteomes" id="UP001159042">
    <property type="component" value="Unassembled WGS sequence"/>
</dbReference>
<dbReference type="AlphaFoldDB" id="A0AAV8WFL9"/>